<reference evidence="2" key="1">
    <citation type="submission" date="2020-08" db="EMBL/GenBank/DDBJ databases">
        <title>Plant Genome Project.</title>
        <authorList>
            <person name="Zhang R.-G."/>
        </authorList>
    </citation>
    <scope>NUCLEOTIDE SEQUENCE</scope>
    <source>
        <strain evidence="2">WSP0</strain>
        <tissue evidence="2">Leaf</tissue>
    </source>
</reference>
<sequence length="121" mass="13218">MQSRPIKLNFKLEVKKKDENGCNGSTLPDHLDKSCQQPIDVVSPQEEEDHSAAEDEDHQSGEEDAQKQLVVYDPAANGTTTGDEVHPLSFPKKSKSPFTLPKCCRRLGLSPSNVLSALSGD</sequence>
<comment type="caution">
    <text evidence="2">The sequence shown here is derived from an EMBL/GenBank/DDBJ whole genome shotgun (WGS) entry which is preliminary data.</text>
</comment>
<evidence type="ECO:0000256" key="1">
    <source>
        <dbReference type="SAM" id="MobiDB-lite"/>
    </source>
</evidence>
<feature type="compositionally biased region" description="Basic and acidic residues" evidence="1">
    <location>
        <begin position="50"/>
        <end position="66"/>
    </location>
</feature>
<feature type="region of interest" description="Disordered" evidence="1">
    <location>
        <begin position="17"/>
        <end position="100"/>
    </location>
</feature>
<proteinExistence type="predicted"/>
<dbReference type="EMBL" id="JACTNZ010000012">
    <property type="protein sequence ID" value="KAG5521194.1"/>
    <property type="molecule type" value="Genomic_DNA"/>
</dbReference>
<dbReference type="AlphaFoldDB" id="A0AAV6I382"/>
<evidence type="ECO:0000313" key="2">
    <source>
        <dbReference type="EMBL" id="KAG5521194.1"/>
    </source>
</evidence>
<keyword evidence="3" id="KW-1185">Reference proteome</keyword>
<accession>A0AAV6I382</accession>
<name>A0AAV6I382_9ERIC</name>
<organism evidence="2 3">
    <name type="scientific">Rhododendron griersonianum</name>
    <dbReference type="NCBI Taxonomy" id="479676"/>
    <lineage>
        <taxon>Eukaryota</taxon>
        <taxon>Viridiplantae</taxon>
        <taxon>Streptophyta</taxon>
        <taxon>Embryophyta</taxon>
        <taxon>Tracheophyta</taxon>
        <taxon>Spermatophyta</taxon>
        <taxon>Magnoliopsida</taxon>
        <taxon>eudicotyledons</taxon>
        <taxon>Gunneridae</taxon>
        <taxon>Pentapetalae</taxon>
        <taxon>asterids</taxon>
        <taxon>Ericales</taxon>
        <taxon>Ericaceae</taxon>
        <taxon>Ericoideae</taxon>
        <taxon>Rhodoreae</taxon>
        <taxon>Rhododendron</taxon>
    </lineage>
</organism>
<gene>
    <name evidence="2" type="ORF">RHGRI_033676</name>
</gene>
<evidence type="ECO:0000313" key="3">
    <source>
        <dbReference type="Proteomes" id="UP000823749"/>
    </source>
</evidence>
<dbReference type="Proteomes" id="UP000823749">
    <property type="component" value="Chromosome 12"/>
</dbReference>
<protein>
    <submittedName>
        <fullName evidence="2">Uncharacterized protein</fullName>
    </submittedName>
</protein>